<keyword evidence="3" id="KW-1185">Reference proteome</keyword>
<dbReference type="RefSeq" id="WP_153585545.1">
    <property type="nucleotide sequence ID" value="NZ_WJBU01000011.1"/>
</dbReference>
<name>A0A844AV18_9BURK</name>
<dbReference type="OrthoDB" id="9783963at2"/>
<dbReference type="InterPro" id="IPR021139">
    <property type="entry name" value="NYN"/>
</dbReference>
<feature type="domain" description="NYN" evidence="1">
    <location>
        <begin position="10"/>
        <end position="168"/>
    </location>
</feature>
<accession>A0A844AV18</accession>
<reference evidence="2 3" key="1">
    <citation type="submission" date="2019-11" db="EMBL/GenBank/DDBJ databases">
        <title>Caenimonas koreensis gen. nov., sp. nov., isolated from activated sludge.</title>
        <authorList>
            <person name="Seung H.R."/>
        </authorList>
    </citation>
    <scope>NUCLEOTIDE SEQUENCE [LARGE SCALE GENOMIC DNA]</scope>
    <source>
        <strain evidence="2 3">EMB320</strain>
    </source>
</reference>
<evidence type="ECO:0000313" key="3">
    <source>
        <dbReference type="Proteomes" id="UP000487350"/>
    </source>
</evidence>
<organism evidence="2 3">
    <name type="scientific">Caenimonas koreensis DSM 17982</name>
    <dbReference type="NCBI Taxonomy" id="1121255"/>
    <lineage>
        <taxon>Bacteria</taxon>
        <taxon>Pseudomonadati</taxon>
        <taxon>Pseudomonadota</taxon>
        <taxon>Betaproteobacteria</taxon>
        <taxon>Burkholderiales</taxon>
        <taxon>Comamonadaceae</taxon>
        <taxon>Caenimonas</taxon>
    </lineage>
</organism>
<dbReference type="AlphaFoldDB" id="A0A844AV18"/>
<evidence type="ECO:0000313" key="2">
    <source>
        <dbReference type="EMBL" id="MRD48235.1"/>
    </source>
</evidence>
<dbReference type="PANTHER" id="PTHR35811">
    <property type="entry name" value="SLR1870 PROTEIN"/>
    <property type="match status" value="1"/>
</dbReference>
<dbReference type="PANTHER" id="PTHR35811:SF1">
    <property type="entry name" value="HTH OST-TYPE DOMAIN-CONTAINING PROTEIN"/>
    <property type="match status" value="1"/>
</dbReference>
<comment type="caution">
    <text evidence="2">The sequence shown here is derived from an EMBL/GenBank/DDBJ whole genome shotgun (WGS) entry which is preliminary data.</text>
</comment>
<sequence length="181" mass="20527">MRHDERERSVAIYWDFENLHASLCEAKEPGAYARPDNRFRLQEPLVQVQAVADFAASLGPVAIHRAYCNWQFFGRYREALLKNAMELVQLFPPGATAKNGADIRLCLDAMEDVHRFGHIDTVVVVGGDSDFLPLSQKMKAAGRRLVGIGARNATNEHWARSCHEFRYYEDIVGQAHAEQQQ</sequence>
<proteinExistence type="predicted"/>
<dbReference type="GO" id="GO:0004540">
    <property type="term" value="F:RNA nuclease activity"/>
    <property type="evidence" value="ECO:0007669"/>
    <property type="project" value="InterPro"/>
</dbReference>
<dbReference type="Gene3D" id="3.40.50.1010">
    <property type="entry name" value="5'-nuclease"/>
    <property type="match status" value="1"/>
</dbReference>
<gene>
    <name evidence="2" type="ORF">GHT07_13175</name>
</gene>
<dbReference type="CDD" id="cd11297">
    <property type="entry name" value="PIN_LabA-like_N_1"/>
    <property type="match status" value="1"/>
</dbReference>
<evidence type="ECO:0000259" key="1">
    <source>
        <dbReference type="Pfam" id="PF01936"/>
    </source>
</evidence>
<dbReference type="Proteomes" id="UP000487350">
    <property type="component" value="Unassembled WGS sequence"/>
</dbReference>
<protein>
    <submittedName>
        <fullName evidence="2">NYN domain-containing protein</fullName>
    </submittedName>
</protein>
<dbReference type="EMBL" id="WJBU01000011">
    <property type="protein sequence ID" value="MRD48235.1"/>
    <property type="molecule type" value="Genomic_DNA"/>
</dbReference>
<dbReference type="Pfam" id="PF01936">
    <property type="entry name" value="NYN"/>
    <property type="match status" value="1"/>
</dbReference>